<reference evidence="3 4" key="1">
    <citation type="journal article" date="2016" name="Mol. Biol. Evol.">
        <title>Comparative Genomics of Early-Diverging Mushroom-Forming Fungi Provides Insights into the Origins of Lignocellulose Decay Capabilities.</title>
        <authorList>
            <person name="Nagy L.G."/>
            <person name="Riley R."/>
            <person name="Tritt A."/>
            <person name="Adam C."/>
            <person name="Daum C."/>
            <person name="Floudas D."/>
            <person name="Sun H."/>
            <person name="Yadav J.S."/>
            <person name="Pangilinan J."/>
            <person name="Larsson K.H."/>
            <person name="Matsuura K."/>
            <person name="Barry K."/>
            <person name="Labutti K."/>
            <person name="Kuo R."/>
            <person name="Ohm R.A."/>
            <person name="Bhattacharya S.S."/>
            <person name="Shirouzu T."/>
            <person name="Yoshinaga Y."/>
            <person name="Martin F.M."/>
            <person name="Grigoriev I.V."/>
            <person name="Hibbett D.S."/>
        </authorList>
    </citation>
    <scope>NUCLEOTIDE SEQUENCE [LARGE SCALE GENOMIC DNA]</scope>
    <source>
        <strain evidence="3 4">TUFC12733</strain>
    </source>
</reference>
<dbReference type="OrthoDB" id="3358048at2759"/>
<gene>
    <name evidence="3" type="ORF">CALVIDRAFT_103015</name>
</gene>
<organism evidence="3 4">
    <name type="scientific">Calocera viscosa (strain TUFC12733)</name>
    <dbReference type="NCBI Taxonomy" id="1330018"/>
    <lineage>
        <taxon>Eukaryota</taxon>
        <taxon>Fungi</taxon>
        <taxon>Dikarya</taxon>
        <taxon>Basidiomycota</taxon>
        <taxon>Agaricomycotina</taxon>
        <taxon>Dacrymycetes</taxon>
        <taxon>Dacrymycetales</taxon>
        <taxon>Dacrymycetaceae</taxon>
        <taxon>Calocera</taxon>
    </lineage>
</organism>
<dbReference type="AlphaFoldDB" id="A0A167MMU2"/>
<keyword evidence="2" id="KW-1133">Transmembrane helix</keyword>
<evidence type="ECO:0000256" key="2">
    <source>
        <dbReference type="SAM" id="Phobius"/>
    </source>
</evidence>
<feature type="transmembrane region" description="Helical" evidence="2">
    <location>
        <begin position="93"/>
        <end position="111"/>
    </location>
</feature>
<evidence type="ECO:0000313" key="4">
    <source>
        <dbReference type="Proteomes" id="UP000076738"/>
    </source>
</evidence>
<dbReference type="EMBL" id="KV417282">
    <property type="protein sequence ID" value="KZO96882.1"/>
    <property type="molecule type" value="Genomic_DNA"/>
</dbReference>
<evidence type="ECO:0000256" key="1">
    <source>
        <dbReference type="SAM" id="MobiDB-lite"/>
    </source>
</evidence>
<keyword evidence="2" id="KW-0472">Membrane</keyword>
<name>A0A167MMU2_CALVF</name>
<feature type="region of interest" description="Disordered" evidence="1">
    <location>
        <begin position="1"/>
        <end position="27"/>
    </location>
</feature>
<evidence type="ECO:0000313" key="3">
    <source>
        <dbReference type="EMBL" id="KZO96882.1"/>
    </source>
</evidence>
<keyword evidence="2" id="KW-0812">Transmembrane</keyword>
<dbReference type="Proteomes" id="UP000076738">
    <property type="component" value="Unassembled WGS sequence"/>
</dbReference>
<accession>A0A167MMU2</accession>
<sequence length="191" mass="20902">MSTAKQRRPFTANTGEEPSVAEEDAVLDEQQQEELVKTLTEENQRGNSRWTELLKVFMICGGLVNVVGLIIIIRASASGKEPVLFTGEPIPLAPVFALLSVVLTGICYNITGNPHPLSYFAKVTHEHLTIVSLAAPALSFFLARHRSQTFWWFAETALIGICTTAHSIITGSEGEKGPEGLNELKYEYKGA</sequence>
<feature type="transmembrane region" description="Helical" evidence="2">
    <location>
        <begin position="53"/>
        <end position="73"/>
    </location>
</feature>
<proteinExistence type="predicted"/>
<keyword evidence="4" id="KW-1185">Reference proteome</keyword>
<protein>
    <submittedName>
        <fullName evidence="3">Uncharacterized protein</fullName>
    </submittedName>
</protein>